<dbReference type="EMBL" id="BAABKX010000030">
    <property type="protein sequence ID" value="GAA5066063.1"/>
    <property type="molecule type" value="Genomic_DNA"/>
</dbReference>
<reference evidence="1 2" key="1">
    <citation type="journal article" date="2019" name="Int. J. Syst. Evol. Microbiol.">
        <title>The Global Catalogue of Microorganisms (GCM) 10K type strain sequencing project: providing services to taxonomists for standard genome sequencing and annotation.</title>
        <authorList>
            <consortium name="The Broad Institute Genomics Platform"/>
            <consortium name="The Broad Institute Genome Sequencing Center for Infectious Disease"/>
            <person name="Wu L."/>
            <person name="Ma J."/>
        </authorList>
    </citation>
    <scope>NUCLEOTIDE SEQUENCE [LARGE SCALE GENOMIC DNA]</scope>
    <source>
        <strain evidence="1 2">JCM 17504</strain>
    </source>
</reference>
<keyword evidence="2" id="KW-1185">Reference proteome</keyword>
<gene>
    <name evidence="1" type="ORF">GCM10025751_57610</name>
</gene>
<organism evidence="1 2">
    <name type="scientific">Haladaptatus pallidirubidus</name>
    <dbReference type="NCBI Taxonomy" id="1008152"/>
    <lineage>
        <taxon>Archaea</taxon>
        <taxon>Methanobacteriati</taxon>
        <taxon>Methanobacteriota</taxon>
        <taxon>Stenosarchaea group</taxon>
        <taxon>Halobacteria</taxon>
        <taxon>Halobacteriales</taxon>
        <taxon>Haladaptataceae</taxon>
        <taxon>Haladaptatus</taxon>
    </lineage>
</organism>
<name>A0AAV3US18_9EURY</name>
<protein>
    <submittedName>
        <fullName evidence="1">Uncharacterized protein</fullName>
    </submittedName>
</protein>
<sequence length="84" mass="9121">MGDCTTATKGIILTRESEVGIAVIFRDALERVSLDSDAFFSHVVSEQVCAFFEHAGLEFVDAFITGQSLAGDCLSMGLCRDRRS</sequence>
<accession>A0AAV3US18</accession>
<evidence type="ECO:0000313" key="1">
    <source>
        <dbReference type="EMBL" id="GAA5066063.1"/>
    </source>
</evidence>
<proteinExistence type="predicted"/>
<dbReference type="RefSeq" id="WP_227779207.1">
    <property type="nucleotide sequence ID" value="NZ_BAABKX010000030.1"/>
</dbReference>
<evidence type="ECO:0000313" key="2">
    <source>
        <dbReference type="Proteomes" id="UP001501729"/>
    </source>
</evidence>
<dbReference type="AlphaFoldDB" id="A0AAV3US18"/>
<dbReference type="GeneID" id="68617370"/>
<dbReference type="Proteomes" id="UP001501729">
    <property type="component" value="Unassembled WGS sequence"/>
</dbReference>
<comment type="caution">
    <text evidence="1">The sequence shown here is derived from an EMBL/GenBank/DDBJ whole genome shotgun (WGS) entry which is preliminary data.</text>
</comment>